<dbReference type="Pfam" id="PF08659">
    <property type="entry name" value="KR"/>
    <property type="match status" value="1"/>
</dbReference>
<dbReference type="InterPro" id="IPR013968">
    <property type="entry name" value="PKS_KR"/>
</dbReference>
<gene>
    <name evidence="3" type="ORF">BST12_29510</name>
</gene>
<dbReference type="EMBL" id="MVHE01000301">
    <property type="protein sequence ID" value="ORA04532.1"/>
    <property type="molecule type" value="Genomic_DNA"/>
</dbReference>
<evidence type="ECO:0000313" key="4">
    <source>
        <dbReference type="Proteomes" id="UP000192284"/>
    </source>
</evidence>
<keyword evidence="4" id="KW-1185">Reference proteome</keyword>
<dbReference type="SUPFAM" id="SSF51735">
    <property type="entry name" value="NAD(P)-binding Rossmann-fold domains"/>
    <property type="match status" value="1"/>
</dbReference>
<dbReference type="GO" id="GO:0004312">
    <property type="term" value="F:fatty acid synthase activity"/>
    <property type="evidence" value="ECO:0007669"/>
    <property type="project" value="TreeGrafter"/>
</dbReference>
<keyword evidence="1" id="KW-0808">Transferase</keyword>
<proteinExistence type="predicted"/>
<dbReference type="GO" id="GO:0006633">
    <property type="term" value="P:fatty acid biosynthetic process"/>
    <property type="evidence" value="ECO:0007669"/>
    <property type="project" value="TreeGrafter"/>
</dbReference>
<dbReference type="OrthoDB" id="9778690at2"/>
<name>A0A1W9YX69_MYCAN</name>
<dbReference type="Proteomes" id="UP000192284">
    <property type="component" value="Unassembled WGS sequence"/>
</dbReference>
<organism evidence="3 4">
    <name type="scientific">Mycobacterium angelicum</name>
    <dbReference type="NCBI Taxonomy" id="470074"/>
    <lineage>
        <taxon>Bacteria</taxon>
        <taxon>Bacillati</taxon>
        <taxon>Actinomycetota</taxon>
        <taxon>Actinomycetes</taxon>
        <taxon>Mycobacteriales</taxon>
        <taxon>Mycobacteriaceae</taxon>
        <taxon>Mycobacterium</taxon>
    </lineage>
</organism>
<dbReference type="SMART" id="SM00822">
    <property type="entry name" value="PKS_KR"/>
    <property type="match status" value="1"/>
</dbReference>
<dbReference type="PANTHER" id="PTHR43775:SF51">
    <property type="entry name" value="INACTIVE PHENOLPHTHIOCEROL SYNTHESIS POLYKETIDE SYNTHASE TYPE I PKS1-RELATED"/>
    <property type="match status" value="1"/>
</dbReference>
<comment type="caution">
    <text evidence="3">The sequence shown here is derived from an EMBL/GenBank/DDBJ whole genome shotgun (WGS) entry which is preliminary data.</text>
</comment>
<feature type="domain" description="Ketoreductase" evidence="2">
    <location>
        <begin position="1"/>
        <end position="104"/>
    </location>
</feature>
<evidence type="ECO:0000313" key="3">
    <source>
        <dbReference type="EMBL" id="ORA04532.1"/>
    </source>
</evidence>
<dbReference type="InterPro" id="IPR057326">
    <property type="entry name" value="KR_dom"/>
</dbReference>
<dbReference type="InterPro" id="IPR050091">
    <property type="entry name" value="PKS_NRPS_Biosynth_Enz"/>
</dbReference>
<dbReference type="AlphaFoldDB" id="A0A1W9YX69"/>
<evidence type="ECO:0000259" key="2">
    <source>
        <dbReference type="SMART" id="SM00822"/>
    </source>
</evidence>
<dbReference type="Gene3D" id="3.40.50.720">
    <property type="entry name" value="NAD(P)-binding Rossmann-like Domain"/>
    <property type="match status" value="1"/>
</dbReference>
<dbReference type="PANTHER" id="PTHR43775">
    <property type="entry name" value="FATTY ACID SYNTHASE"/>
    <property type="match status" value="1"/>
</dbReference>
<accession>A0A1W9YX69</accession>
<evidence type="ECO:0000256" key="1">
    <source>
        <dbReference type="ARBA" id="ARBA00022679"/>
    </source>
</evidence>
<protein>
    <recommendedName>
        <fullName evidence="2">Ketoreductase domain-containing protein</fullName>
    </recommendedName>
</protein>
<feature type="non-terminal residue" evidence="3">
    <location>
        <position position="1"/>
    </location>
</feature>
<dbReference type="RefSeq" id="WP_139802101.1">
    <property type="nucleotide sequence ID" value="NZ_MVHE01000301.1"/>
</dbReference>
<reference evidence="3 4" key="1">
    <citation type="submission" date="2017-02" db="EMBL/GenBank/DDBJ databases">
        <title>The new phylogeny of genus Mycobacterium.</title>
        <authorList>
            <person name="Tortoli E."/>
            <person name="Trovato A."/>
            <person name="Cirillo D.M."/>
        </authorList>
    </citation>
    <scope>NUCLEOTIDE SEQUENCE [LARGE SCALE GENOMIC DNA]</scope>
    <source>
        <strain evidence="3 4">DSM 45057</strain>
    </source>
</reference>
<dbReference type="InterPro" id="IPR036291">
    <property type="entry name" value="NAD(P)-bd_dom_sf"/>
</dbReference>
<feature type="non-terminal residue" evidence="3">
    <location>
        <position position="149"/>
    </location>
</feature>
<sequence length="149" mass="16189">THHPLTAIIHTAGALHDALTTDITPDQLHTVLTAKADTAWHLHQLTTTTDLDTFVLFSSVAATLGAPGQGAYAAANAFLDALAHHRHHQHHPTTSLAWGYWQTTSAMTAHLTHHDHTRMTQNGLTPITTPHGLTLFDTALTHQQPHLIP</sequence>